<reference evidence="2" key="3">
    <citation type="submission" date="2023-05" db="EMBL/GenBank/DDBJ databases">
        <authorList>
            <person name="Smith C.H."/>
        </authorList>
    </citation>
    <scope>NUCLEOTIDE SEQUENCE</scope>
    <source>
        <strain evidence="2">CHS0354</strain>
        <tissue evidence="2">Mantle</tissue>
    </source>
</reference>
<gene>
    <name evidence="2" type="ORF">CHS0354_041761</name>
</gene>
<proteinExistence type="predicted"/>
<evidence type="ECO:0000313" key="2">
    <source>
        <dbReference type="EMBL" id="KAK3601840.1"/>
    </source>
</evidence>
<evidence type="ECO:0000313" key="3">
    <source>
        <dbReference type="Proteomes" id="UP001195483"/>
    </source>
</evidence>
<feature type="compositionally biased region" description="Basic residues" evidence="1">
    <location>
        <begin position="156"/>
        <end position="168"/>
    </location>
</feature>
<feature type="compositionally biased region" description="Basic and acidic residues" evidence="1">
    <location>
        <begin position="142"/>
        <end position="154"/>
    </location>
</feature>
<accession>A0AAE0T235</accession>
<feature type="region of interest" description="Disordered" evidence="1">
    <location>
        <begin position="105"/>
        <end position="168"/>
    </location>
</feature>
<sequence length="168" mass="19676">MIMQTEYIFTIAHDLRIRCESQSDLTNTTADKLQGGNVNAKRLAHTNQKMIHQDGSHSGQDIYQMHIHINKETYTTRDEKNERSATMAIDKKYQHYQELWSESEDESLVYSDSEYEPSDDEQYVFDSQSTDSCDSDITPNHLKVDSLKLEDYPKQKISKKRRSLKRHP</sequence>
<reference evidence="2" key="2">
    <citation type="journal article" date="2021" name="Genome Biol. Evol.">
        <title>Developing a high-quality reference genome for a parasitic bivalve with doubly uniparental inheritance (Bivalvia: Unionida).</title>
        <authorList>
            <person name="Smith C.H."/>
        </authorList>
    </citation>
    <scope>NUCLEOTIDE SEQUENCE</scope>
    <source>
        <strain evidence="2">CHS0354</strain>
        <tissue evidence="2">Mantle</tissue>
    </source>
</reference>
<keyword evidence="3" id="KW-1185">Reference proteome</keyword>
<dbReference type="AlphaFoldDB" id="A0AAE0T235"/>
<feature type="compositionally biased region" description="Polar residues" evidence="1">
    <location>
        <begin position="125"/>
        <end position="138"/>
    </location>
</feature>
<feature type="compositionally biased region" description="Acidic residues" evidence="1">
    <location>
        <begin position="105"/>
        <end position="123"/>
    </location>
</feature>
<reference evidence="2" key="1">
    <citation type="journal article" date="2021" name="Genome Biol. Evol.">
        <title>A High-Quality Reference Genome for a Parasitic Bivalve with Doubly Uniparental Inheritance (Bivalvia: Unionida).</title>
        <authorList>
            <person name="Smith C.H."/>
        </authorList>
    </citation>
    <scope>NUCLEOTIDE SEQUENCE</scope>
    <source>
        <strain evidence="2">CHS0354</strain>
    </source>
</reference>
<comment type="caution">
    <text evidence="2">The sequence shown here is derived from an EMBL/GenBank/DDBJ whole genome shotgun (WGS) entry which is preliminary data.</text>
</comment>
<organism evidence="2 3">
    <name type="scientific">Potamilus streckersoni</name>
    <dbReference type="NCBI Taxonomy" id="2493646"/>
    <lineage>
        <taxon>Eukaryota</taxon>
        <taxon>Metazoa</taxon>
        <taxon>Spiralia</taxon>
        <taxon>Lophotrochozoa</taxon>
        <taxon>Mollusca</taxon>
        <taxon>Bivalvia</taxon>
        <taxon>Autobranchia</taxon>
        <taxon>Heteroconchia</taxon>
        <taxon>Palaeoheterodonta</taxon>
        <taxon>Unionida</taxon>
        <taxon>Unionoidea</taxon>
        <taxon>Unionidae</taxon>
        <taxon>Ambleminae</taxon>
        <taxon>Lampsilini</taxon>
        <taxon>Potamilus</taxon>
    </lineage>
</organism>
<name>A0AAE0T235_9BIVA</name>
<dbReference type="EMBL" id="JAEAOA010002350">
    <property type="protein sequence ID" value="KAK3601840.1"/>
    <property type="molecule type" value="Genomic_DNA"/>
</dbReference>
<evidence type="ECO:0000256" key="1">
    <source>
        <dbReference type="SAM" id="MobiDB-lite"/>
    </source>
</evidence>
<protein>
    <submittedName>
        <fullName evidence="2">Uncharacterized protein</fullName>
    </submittedName>
</protein>
<dbReference type="Proteomes" id="UP001195483">
    <property type="component" value="Unassembled WGS sequence"/>
</dbReference>